<keyword evidence="7" id="KW-1185">Reference proteome</keyword>
<dbReference type="Gene3D" id="3.30.70.20">
    <property type="match status" value="1"/>
</dbReference>
<dbReference type="PANTHER" id="PTHR43687">
    <property type="entry name" value="ADENYLYLSULFATE REDUCTASE, BETA SUBUNIT"/>
    <property type="match status" value="1"/>
</dbReference>
<dbReference type="GO" id="GO:0051539">
    <property type="term" value="F:4 iron, 4 sulfur cluster binding"/>
    <property type="evidence" value="ECO:0007669"/>
    <property type="project" value="UniProtKB-KW"/>
</dbReference>
<dbReference type="EMBL" id="JZWV01001229">
    <property type="protein sequence ID" value="KJY24431.1"/>
    <property type="molecule type" value="Genomic_DNA"/>
</dbReference>
<evidence type="ECO:0000313" key="6">
    <source>
        <dbReference type="EMBL" id="KJY24431.1"/>
    </source>
</evidence>
<name>A0A0F4IUU5_9ACTN</name>
<organism evidence="6 7">
    <name type="scientific">Streptomyces katrae</name>
    <dbReference type="NCBI Taxonomy" id="68223"/>
    <lineage>
        <taxon>Bacteria</taxon>
        <taxon>Bacillati</taxon>
        <taxon>Actinomycetota</taxon>
        <taxon>Actinomycetes</taxon>
        <taxon>Kitasatosporales</taxon>
        <taxon>Streptomycetaceae</taxon>
        <taxon>Streptomyces</taxon>
    </lineage>
</organism>
<dbReference type="SUPFAM" id="SSF54862">
    <property type="entry name" value="4Fe-4S ferredoxins"/>
    <property type="match status" value="1"/>
</dbReference>
<dbReference type="AlphaFoldDB" id="A0A0F4IUU5"/>
<keyword evidence="1" id="KW-0004">4Fe-4S</keyword>
<dbReference type="InterPro" id="IPR017896">
    <property type="entry name" value="4Fe4S_Fe-S-bd"/>
</dbReference>
<evidence type="ECO:0000313" key="7">
    <source>
        <dbReference type="Proteomes" id="UP000033551"/>
    </source>
</evidence>
<dbReference type="Pfam" id="PF13237">
    <property type="entry name" value="Fer4_10"/>
    <property type="match status" value="1"/>
</dbReference>
<reference evidence="6 7" key="1">
    <citation type="submission" date="2015-02" db="EMBL/GenBank/DDBJ databases">
        <authorList>
            <person name="Ju K.-S."/>
            <person name="Doroghazi J.R."/>
            <person name="Metcalf W."/>
        </authorList>
    </citation>
    <scope>NUCLEOTIDE SEQUENCE [LARGE SCALE GENOMIC DNA]</scope>
    <source>
        <strain evidence="6 7">NRRL ISP-5550</strain>
    </source>
</reference>
<evidence type="ECO:0000256" key="2">
    <source>
        <dbReference type="ARBA" id="ARBA00022723"/>
    </source>
</evidence>
<feature type="domain" description="4Fe-4S ferredoxin-type" evidence="5">
    <location>
        <begin position="1"/>
        <end position="30"/>
    </location>
</feature>
<gene>
    <name evidence="6" type="ORF">VR44_35400</name>
</gene>
<dbReference type="InterPro" id="IPR017900">
    <property type="entry name" value="4Fe4S_Fe_S_CS"/>
</dbReference>
<comment type="caution">
    <text evidence="6">The sequence shown here is derived from an EMBL/GenBank/DDBJ whole genome shotgun (WGS) entry which is preliminary data.</text>
</comment>
<dbReference type="PROSITE" id="PS00198">
    <property type="entry name" value="4FE4S_FER_1"/>
    <property type="match status" value="2"/>
</dbReference>
<feature type="domain" description="4Fe-4S ferredoxin-type" evidence="5">
    <location>
        <begin position="31"/>
        <end position="61"/>
    </location>
</feature>
<dbReference type="PANTHER" id="PTHR43687:SF5">
    <property type="entry name" value="4FE-4S FERREDOXIN-TYPE DOMAIN-CONTAINING PROTEIN"/>
    <property type="match status" value="1"/>
</dbReference>
<keyword evidence="2" id="KW-0479">Metal-binding</keyword>
<proteinExistence type="predicted"/>
<evidence type="ECO:0000256" key="3">
    <source>
        <dbReference type="ARBA" id="ARBA00023004"/>
    </source>
</evidence>
<dbReference type="PATRIC" id="fig|68223.7.peg.4194"/>
<keyword evidence="4" id="KW-0411">Iron-sulfur</keyword>
<dbReference type="RefSeq" id="WP_045951755.1">
    <property type="nucleotide sequence ID" value="NZ_JZWV01001229.1"/>
</dbReference>
<evidence type="ECO:0000256" key="1">
    <source>
        <dbReference type="ARBA" id="ARBA00022485"/>
    </source>
</evidence>
<evidence type="ECO:0000259" key="5">
    <source>
        <dbReference type="PROSITE" id="PS51379"/>
    </source>
</evidence>
<keyword evidence="3" id="KW-0408">Iron</keyword>
<dbReference type="PROSITE" id="PS51379">
    <property type="entry name" value="4FE4S_FER_2"/>
    <property type="match status" value="2"/>
</dbReference>
<accession>A0A0F4IUU5</accession>
<dbReference type="OrthoDB" id="9800445at2"/>
<protein>
    <submittedName>
        <fullName evidence="6">4Fe-4S ferredoxin</fullName>
    </submittedName>
</protein>
<dbReference type="Proteomes" id="UP000033551">
    <property type="component" value="Unassembled WGS sequence"/>
</dbReference>
<sequence>MIELVSAQRCIACDKCVDVCPTDVFERGPDGIPLLARQEDCQTCFLCEANCPVDALFVSPLTRPLPEDPAVRDEAGLVGRGLLGSYRREIGWGHGRTPGSLRAIGPALGADGGKPIIS</sequence>
<dbReference type="InterPro" id="IPR050572">
    <property type="entry name" value="Fe-S_Ferredoxin"/>
</dbReference>
<dbReference type="GO" id="GO:0046872">
    <property type="term" value="F:metal ion binding"/>
    <property type="evidence" value="ECO:0007669"/>
    <property type="project" value="UniProtKB-KW"/>
</dbReference>
<evidence type="ECO:0000256" key="4">
    <source>
        <dbReference type="ARBA" id="ARBA00023014"/>
    </source>
</evidence>